<reference evidence="4 5" key="1">
    <citation type="submission" date="2018-05" db="EMBL/GenBank/DDBJ databases">
        <title>Genomic Encyclopedia of Type Strains, Phase IV (KMG-IV): sequencing the most valuable type-strain genomes for metagenomic binning, comparative biology and taxonomic classification.</title>
        <authorList>
            <person name="Goeker M."/>
        </authorList>
    </citation>
    <scope>NUCLEOTIDE SEQUENCE [LARGE SCALE GENOMIC DNA]</scope>
    <source>
        <strain evidence="4 5">JC118</strain>
    </source>
</reference>
<keyword evidence="5" id="KW-1185">Reference proteome</keyword>
<dbReference type="GO" id="GO:0046872">
    <property type="term" value="F:metal ion binding"/>
    <property type="evidence" value="ECO:0007669"/>
    <property type="project" value="InterPro"/>
</dbReference>
<gene>
    <name evidence="4" type="ORF">DES51_109118</name>
</gene>
<comment type="caution">
    <text evidence="4">The sequence shown here is derived from an EMBL/GenBank/DDBJ whole genome shotgun (WGS) entry which is preliminary data.</text>
</comment>
<dbReference type="Gene3D" id="3.40.50.1980">
    <property type="entry name" value="Nitrogenase molybdenum iron protein domain"/>
    <property type="match status" value="2"/>
</dbReference>
<dbReference type="OrthoDB" id="9810636at2"/>
<dbReference type="STRING" id="1034346.GCA_000313565_02779"/>
<dbReference type="RefSeq" id="WP_022939061.1">
    <property type="nucleotide sequence ID" value="NZ_CABKRQ010000007.1"/>
</dbReference>
<evidence type="ECO:0000256" key="3">
    <source>
        <dbReference type="ARBA" id="ARBA00022729"/>
    </source>
</evidence>
<dbReference type="Proteomes" id="UP000247612">
    <property type="component" value="Unassembled WGS sequence"/>
</dbReference>
<dbReference type="PANTHER" id="PTHR42953:SF3">
    <property type="entry name" value="HIGH-AFFINITY ZINC UPTAKE SYSTEM PROTEIN ZNUA"/>
    <property type="match status" value="1"/>
</dbReference>
<accession>A0A2V2FHS9</accession>
<dbReference type="EMBL" id="QJKH01000009">
    <property type="protein sequence ID" value="PXX77864.1"/>
    <property type="molecule type" value="Genomic_DNA"/>
</dbReference>
<organism evidence="4 5">
    <name type="scientific">Dielma fastidiosa</name>
    <dbReference type="NCBI Taxonomy" id="1034346"/>
    <lineage>
        <taxon>Bacteria</taxon>
        <taxon>Bacillati</taxon>
        <taxon>Bacillota</taxon>
        <taxon>Erysipelotrichia</taxon>
        <taxon>Erysipelotrichales</taxon>
        <taxon>Erysipelotrichaceae</taxon>
        <taxon>Dielma</taxon>
    </lineage>
</organism>
<dbReference type="PANTHER" id="PTHR42953">
    <property type="entry name" value="HIGH-AFFINITY ZINC UPTAKE SYSTEM PROTEIN ZNUA-RELATED"/>
    <property type="match status" value="1"/>
</dbReference>
<sequence length="317" mass="35861">MKKIFLICCLFLATLSGCKVETPVACATNYPVYYLISKIGGSYIETCNLSKNELIQRAQVSDTFLDDLNDADLLFYISGLEPYFSVYQDDFNKSSITKVDLAKASAIYKFARTTSMVVDTQEITVESPYYEGEEFKYIDTYDKDLAIWMDPNAMMSMAMTIRDTFVSTYPENAAVFEDNYSKLEVEFAQLDASFQNLKDEKRDIAFVTMTPNFGTWQKSYGFRVYPVILSRYGALPTASQLAAIKARIKNDGVKYIAHEENLPEDVEALYNELVAELGLTRINLNNISSISGDAIQNNKDYLTLMYENLAQLESLGN</sequence>
<evidence type="ECO:0000313" key="4">
    <source>
        <dbReference type="EMBL" id="PXX77864.1"/>
    </source>
</evidence>
<dbReference type="AlphaFoldDB" id="A0A2V2FHS9"/>
<proteinExistence type="inferred from homology"/>
<evidence type="ECO:0000256" key="2">
    <source>
        <dbReference type="ARBA" id="ARBA00022448"/>
    </source>
</evidence>
<dbReference type="InterPro" id="IPR050492">
    <property type="entry name" value="Bact_metal-bind_prot9"/>
</dbReference>
<dbReference type="Pfam" id="PF01297">
    <property type="entry name" value="ZnuA"/>
    <property type="match status" value="1"/>
</dbReference>
<dbReference type="PROSITE" id="PS51257">
    <property type="entry name" value="PROKAR_LIPOPROTEIN"/>
    <property type="match status" value="1"/>
</dbReference>
<evidence type="ECO:0000256" key="1">
    <source>
        <dbReference type="ARBA" id="ARBA00011028"/>
    </source>
</evidence>
<protein>
    <submittedName>
        <fullName evidence="4">ABC-type Zn uptake system ZnuABC Zn-binding protein ZnuA</fullName>
    </submittedName>
</protein>
<keyword evidence="3" id="KW-0732">Signal</keyword>
<evidence type="ECO:0000313" key="5">
    <source>
        <dbReference type="Proteomes" id="UP000247612"/>
    </source>
</evidence>
<dbReference type="InterPro" id="IPR006127">
    <property type="entry name" value="ZnuA-like"/>
</dbReference>
<dbReference type="SUPFAM" id="SSF53807">
    <property type="entry name" value="Helical backbone' metal receptor"/>
    <property type="match status" value="1"/>
</dbReference>
<dbReference type="GO" id="GO:0030001">
    <property type="term" value="P:metal ion transport"/>
    <property type="evidence" value="ECO:0007669"/>
    <property type="project" value="InterPro"/>
</dbReference>
<keyword evidence="2" id="KW-0813">Transport</keyword>
<comment type="similarity">
    <text evidence="1">Belongs to the bacterial solute-binding protein 9 family.</text>
</comment>
<name>A0A2V2FHS9_9FIRM</name>